<keyword evidence="1" id="KW-0677">Repeat</keyword>
<dbReference type="PANTHER" id="PTHR16193">
    <property type="entry name" value="TETRATRICOPEPTIDE REPEAT PROTEIN 27"/>
    <property type="match status" value="1"/>
</dbReference>
<dbReference type="EMBL" id="ASPP01024153">
    <property type="protein sequence ID" value="ETO09317.1"/>
    <property type="molecule type" value="Genomic_DNA"/>
</dbReference>
<proteinExistence type="predicted"/>
<keyword evidence="4" id="KW-1185">Reference proteome</keyword>
<dbReference type="PANTHER" id="PTHR16193:SF0">
    <property type="entry name" value="TETRATRICOPEPTIDE REPEAT PROTEIN 27"/>
    <property type="match status" value="1"/>
</dbReference>
<dbReference type="Proteomes" id="UP000023152">
    <property type="component" value="Unassembled WGS sequence"/>
</dbReference>
<accession>X6M770</accession>
<reference evidence="3 4" key="1">
    <citation type="journal article" date="2013" name="Curr. Biol.">
        <title>The Genome of the Foraminiferan Reticulomyxa filosa.</title>
        <authorList>
            <person name="Glockner G."/>
            <person name="Hulsmann N."/>
            <person name="Schleicher M."/>
            <person name="Noegel A.A."/>
            <person name="Eichinger L."/>
            <person name="Gallinger C."/>
            <person name="Pawlowski J."/>
            <person name="Sierra R."/>
            <person name="Euteneuer U."/>
            <person name="Pillet L."/>
            <person name="Moustafa A."/>
            <person name="Platzer M."/>
            <person name="Groth M."/>
            <person name="Szafranski K."/>
            <person name="Schliwa M."/>
        </authorList>
    </citation>
    <scope>NUCLEOTIDE SEQUENCE [LARGE SCALE GENOMIC DNA]</scope>
</reference>
<sequence length="653" mass="77700">MVNEAKNKKKKKKLSMLTNTKQMKQEQGKKDIFLLLIWLLCKERNELLSVLISLFYLFLRVNTNGPILTVLESERWHKYLKSETVFPTQGVVSTNVNSELLCRYLHVDGEYLNYHHDTIHGPLVLVLVEMLTQFMLSQQTHVLSTTEQKWWRWWNTRITFVHQKLLHNPCPTLRSHIFQNMTLCQTYFSSDSTIQQDEQHEEKTKTKSELSLYDMQKCQFYIEYSIMVDYYWQHESAQRHLKEAKQCLEQWFEYELTAKLGKRTKWQSEDKSQLYLNIKRCIQQNQLQANDKEFMETTWFLPKLVALDDDTLLDSIRFAPDKAGEEEKTSKVVPPTQKLHYLELCILLQDISRIAQINRVKELTNMEIVTYLDRMISAFCEDTNNRADALSSGNTVQLIQDYCVQVTALWKRSMIEFIDKHKMTRAVQQLEAILLNVNTFKDSCRYNCPDQYKHVIEKFSKPNYSPEEHDLEMDEWTCFTQQIAWKRIQGVFGCNQSFRIAFELEFADLHFNLGFLDTALFYYQRLKVFHKIVKCHVLKNEKAKAEQLIGEQMQQIDLDVEAKLREQNNGKTNEKNSPVLKTVDDLYAESDKAYYLCLLGEVNENIEYFKQAWQVSKGKYGLAQRQLAKHYFKHRQVFKLFSFCFFFFFFFFF</sequence>
<keyword evidence="2" id="KW-0802">TPR repeat</keyword>
<evidence type="ECO:0000313" key="3">
    <source>
        <dbReference type="EMBL" id="ETO09317.1"/>
    </source>
</evidence>
<gene>
    <name evidence="3" type="ORF">RFI_28068</name>
</gene>
<dbReference type="AlphaFoldDB" id="X6M770"/>
<name>X6M770_RETFI</name>
<protein>
    <submittedName>
        <fullName evidence="3">Uncharacterized protein</fullName>
    </submittedName>
</protein>
<evidence type="ECO:0000256" key="1">
    <source>
        <dbReference type="ARBA" id="ARBA00022737"/>
    </source>
</evidence>
<dbReference type="InterPro" id="IPR044244">
    <property type="entry name" value="TTC27/Emw1"/>
</dbReference>
<dbReference type="OrthoDB" id="1936594at2759"/>
<evidence type="ECO:0000256" key="2">
    <source>
        <dbReference type="ARBA" id="ARBA00022803"/>
    </source>
</evidence>
<organism evidence="3 4">
    <name type="scientific">Reticulomyxa filosa</name>
    <dbReference type="NCBI Taxonomy" id="46433"/>
    <lineage>
        <taxon>Eukaryota</taxon>
        <taxon>Sar</taxon>
        <taxon>Rhizaria</taxon>
        <taxon>Retaria</taxon>
        <taxon>Foraminifera</taxon>
        <taxon>Monothalamids</taxon>
        <taxon>Reticulomyxidae</taxon>
        <taxon>Reticulomyxa</taxon>
    </lineage>
</organism>
<comment type="caution">
    <text evidence="3">The sequence shown here is derived from an EMBL/GenBank/DDBJ whole genome shotgun (WGS) entry which is preliminary data.</text>
</comment>
<evidence type="ECO:0000313" key="4">
    <source>
        <dbReference type="Proteomes" id="UP000023152"/>
    </source>
</evidence>